<gene>
    <name evidence="2" type="ORF">HLH44_18930</name>
</gene>
<name>A0A7W4K346_9PROT</name>
<feature type="domain" description="Calcineurin-like phosphoesterase" evidence="1">
    <location>
        <begin position="3"/>
        <end position="217"/>
    </location>
</feature>
<dbReference type="EMBL" id="JABEQP010000021">
    <property type="protein sequence ID" value="MBB2199482.1"/>
    <property type="molecule type" value="Genomic_DNA"/>
</dbReference>
<dbReference type="PANTHER" id="PTHR37844">
    <property type="entry name" value="SER/THR PROTEIN PHOSPHATASE SUPERFAMILY (AFU_ORTHOLOGUE AFUA_1G14840)"/>
    <property type="match status" value="1"/>
</dbReference>
<dbReference type="GO" id="GO:0016787">
    <property type="term" value="F:hydrolase activity"/>
    <property type="evidence" value="ECO:0007669"/>
    <property type="project" value="InterPro"/>
</dbReference>
<reference evidence="2 3" key="1">
    <citation type="submission" date="2020-04" db="EMBL/GenBank/DDBJ databases">
        <title>Description of novel Gluconacetobacter.</title>
        <authorList>
            <person name="Sombolestani A."/>
        </authorList>
    </citation>
    <scope>NUCLEOTIDE SEQUENCE [LARGE SCALE GENOMIC DNA]</scope>
    <source>
        <strain evidence="2 3">LMG 22058</strain>
    </source>
</reference>
<sequence length="251" mass="26650">MARVWVLSDLHLETAPFPDAYDPPRPEFDVLVAAGDIWEGEPEKAVATIARLAEGRPSVLVAGNHEAWGMTPARCLDRLKRAAKGGNVTVLDGDAAVIAGVRFMGATLWADGLLSGLHLRPHEATGEGVRRPDGQGTITHGDETALHAVQRARIASMLDEAPADGLPIVVVTHHAPLVDRVPAALRVHAGAGLFASDLSELMTRHRIALWVHGHIHAREDRVHGSGTRIVANPAGPLFTTPGFEDGCVVAV</sequence>
<dbReference type="SUPFAM" id="SSF56300">
    <property type="entry name" value="Metallo-dependent phosphatases"/>
    <property type="match status" value="1"/>
</dbReference>
<organism evidence="2 3">
    <name type="scientific">Gluconacetobacter dulcium</name>
    <dbReference type="NCBI Taxonomy" id="2729096"/>
    <lineage>
        <taxon>Bacteria</taxon>
        <taxon>Pseudomonadati</taxon>
        <taxon>Pseudomonadota</taxon>
        <taxon>Alphaproteobacteria</taxon>
        <taxon>Acetobacterales</taxon>
        <taxon>Acetobacteraceae</taxon>
        <taxon>Gluconacetobacter</taxon>
    </lineage>
</organism>
<comment type="caution">
    <text evidence="2">The sequence shown here is derived from an EMBL/GenBank/DDBJ whole genome shotgun (WGS) entry which is preliminary data.</text>
</comment>
<evidence type="ECO:0000313" key="2">
    <source>
        <dbReference type="EMBL" id="MBB2199482.1"/>
    </source>
</evidence>
<protein>
    <submittedName>
        <fullName evidence="2">Metallophosphoesterase</fullName>
    </submittedName>
</protein>
<dbReference type="AlphaFoldDB" id="A0A7W4K346"/>
<dbReference type="PANTHER" id="PTHR37844:SF2">
    <property type="entry name" value="SER_THR PROTEIN PHOSPHATASE SUPERFAMILY (AFU_ORTHOLOGUE AFUA_1G14840)"/>
    <property type="match status" value="1"/>
</dbReference>
<dbReference type="InterPro" id="IPR004843">
    <property type="entry name" value="Calcineurin-like_PHP"/>
</dbReference>
<evidence type="ECO:0000313" key="3">
    <source>
        <dbReference type="Proteomes" id="UP000530320"/>
    </source>
</evidence>
<proteinExistence type="predicted"/>
<dbReference type="InterPro" id="IPR029052">
    <property type="entry name" value="Metallo-depent_PP-like"/>
</dbReference>
<evidence type="ECO:0000259" key="1">
    <source>
        <dbReference type="Pfam" id="PF00149"/>
    </source>
</evidence>
<dbReference type="RefSeq" id="WP_183010418.1">
    <property type="nucleotide sequence ID" value="NZ_JABEQP010000021.1"/>
</dbReference>
<dbReference type="Pfam" id="PF00149">
    <property type="entry name" value="Metallophos"/>
    <property type="match status" value="1"/>
</dbReference>
<dbReference type="Proteomes" id="UP000530320">
    <property type="component" value="Unassembled WGS sequence"/>
</dbReference>
<accession>A0A7W4K346</accession>
<dbReference type="Gene3D" id="3.60.21.10">
    <property type="match status" value="1"/>
</dbReference>